<evidence type="ECO:0000313" key="15">
    <source>
        <dbReference type="Proteomes" id="UP000807342"/>
    </source>
</evidence>
<evidence type="ECO:0000256" key="10">
    <source>
        <dbReference type="RuleBase" id="RU367108"/>
    </source>
</evidence>
<keyword evidence="7 10" id="KW-0496">Mitochondrion</keyword>
<dbReference type="OrthoDB" id="10267654at2759"/>
<evidence type="ECO:0000256" key="3">
    <source>
        <dbReference type="ARBA" id="ARBA00020222"/>
    </source>
</evidence>
<evidence type="ECO:0000259" key="13">
    <source>
        <dbReference type="Pfam" id="PF10443"/>
    </source>
</evidence>
<dbReference type="PANTHER" id="PTHR32198">
    <property type="entry name" value="MITOCHONDRIAL ESCAPE PROTEIN 2"/>
    <property type="match status" value="1"/>
</dbReference>
<reference evidence="14" key="1">
    <citation type="submission" date="2020-11" db="EMBL/GenBank/DDBJ databases">
        <authorList>
            <consortium name="DOE Joint Genome Institute"/>
            <person name="Ahrendt S."/>
            <person name="Riley R."/>
            <person name="Andreopoulos W."/>
            <person name="Labutti K."/>
            <person name="Pangilinan J."/>
            <person name="Ruiz-Duenas F.J."/>
            <person name="Barrasa J.M."/>
            <person name="Sanchez-Garcia M."/>
            <person name="Camarero S."/>
            <person name="Miyauchi S."/>
            <person name="Serrano A."/>
            <person name="Linde D."/>
            <person name="Babiker R."/>
            <person name="Drula E."/>
            <person name="Ayuso-Fernandez I."/>
            <person name="Pacheco R."/>
            <person name="Padilla G."/>
            <person name="Ferreira P."/>
            <person name="Barriuso J."/>
            <person name="Kellner H."/>
            <person name="Castanera R."/>
            <person name="Alfaro M."/>
            <person name="Ramirez L."/>
            <person name="Pisabarro A.G."/>
            <person name="Kuo A."/>
            <person name="Tritt A."/>
            <person name="Lipzen A."/>
            <person name="He G."/>
            <person name="Yan M."/>
            <person name="Ng V."/>
            <person name="Cullen D."/>
            <person name="Martin F."/>
            <person name="Rosso M.-N."/>
            <person name="Henrissat B."/>
            <person name="Hibbett D."/>
            <person name="Martinez A.T."/>
            <person name="Grigoriev I.V."/>
        </authorList>
    </citation>
    <scope>NUCLEOTIDE SEQUENCE</scope>
    <source>
        <strain evidence="14">MF-IS2</strain>
    </source>
</reference>
<dbReference type="AlphaFoldDB" id="A0A9P5XJX2"/>
<dbReference type="InterPro" id="IPR035979">
    <property type="entry name" value="RBD_domain_sf"/>
</dbReference>
<evidence type="ECO:0000256" key="6">
    <source>
        <dbReference type="ARBA" id="ARBA00022989"/>
    </source>
</evidence>
<gene>
    <name evidence="14" type="ORF">P691DRAFT_771933</name>
</gene>
<evidence type="ECO:0000256" key="4">
    <source>
        <dbReference type="ARBA" id="ARBA00022692"/>
    </source>
</evidence>
<name>A0A9P5XJX2_9AGAR</name>
<evidence type="ECO:0000256" key="11">
    <source>
        <dbReference type="SAM" id="Coils"/>
    </source>
</evidence>
<dbReference type="InterPro" id="IPR039627">
    <property type="entry name" value="Yme2_C"/>
</dbReference>
<dbReference type="PANTHER" id="PTHR32198:SF2">
    <property type="entry name" value="MITOCHONDRIAL ESCAPE PROTEIN 2"/>
    <property type="match status" value="1"/>
</dbReference>
<dbReference type="GO" id="GO:0005743">
    <property type="term" value="C:mitochondrial inner membrane"/>
    <property type="evidence" value="ECO:0007669"/>
    <property type="project" value="UniProtKB-SubCell"/>
</dbReference>
<evidence type="ECO:0000256" key="1">
    <source>
        <dbReference type="ARBA" id="ARBA00004434"/>
    </source>
</evidence>
<keyword evidence="8" id="KW-0472">Membrane</keyword>
<feature type="domain" description="Mitochondrial escape protein 2 C-terminal" evidence="13">
    <location>
        <begin position="332"/>
        <end position="829"/>
    </location>
</feature>
<dbReference type="SUPFAM" id="SSF52540">
    <property type="entry name" value="P-loop containing nucleoside triphosphate hydrolases"/>
    <property type="match status" value="1"/>
</dbReference>
<dbReference type="GO" id="GO:0003723">
    <property type="term" value="F:RNA binding"/>
    <property type="evidence" value="ECO:0007669"/>
    <property type="project" value="UniProtKB-UniRule"/>
</dbReference>
<dbReference type="Gene3D" id="3.40.50.300">
    <property type="entry name" value="P-loop containing nucleotide triphosphate hydrolases"/>
    <property type="match status" value="1"/>
</dbReference>
<feature type="coiled-coil region" evidence="11">
    <location>
        <begin position="458"/>
        <end position="486"/>
    </location>
</feature>
<keyword evidence="10" id="KW-0694">RNA-binding</keyword>
<comment type="function">
    <text evidence="9 10">Plays a role in maintaining the mitochondrial genome and in controlling the mtDNA escape. Involved in the regulation of mtDNA nucleotide structure and number. May have a dispensable role in early maturation of pre-rRNA.</text>
</comment>
<evidence type="ECO:0000256" key="7">
    <source>
        <dbReference type="ARBA" id="ARBA00023128"/>
    </source>
</evidence>
<comment type="caution">
    <text evidence="14">The sequence shown here is derived from an EMBL/GenBank/DDBJ whole genome shotgun (WGS) entry which is preliminary data.</text>
</comment>
<proteinExistence type="inferred from homology"/>
<keyword evidence="15" id="KW-1185">Reference proteome</keyword>
<keyword evidence="4" id="KW-0812">Transmembrane</keyword>
<dbReference type="InterPro" id="IPR027417">
    <property type="entry name" value="P-loop_NTPase"/>
</dbReference>
<feature type="compositionally biased region" description="Basic and acidic residues" evidence="12">
    <location>
        <begin position="536"/>
        <end position="547"/>
    </location>
</feature>
<dbReference type="Proteomes" id="UP000807342">
    <property type="component" value="Unassembled WGS sequence"/>
</dbReference>
<keyword evidence="10" id="KW-0507">mRNA processing</keyword>
<dbReference type="Pfam" id="PF10443">
    <property type="entry name" value="RNA12"/>
    <property type="match status" value="1"/>
</dbReference>
<keyword evidence="11" id="KW-0175">Coiled coil</keyword>
<accession>A0A9P5XJX2</accession>
<evidence type="ECO:0000256" key="5">
    <source>
        <dbReference type="ARBA" id="ARBA00022792"/>
    </source>
</evidence>
<evidence type="ECO:0000313" key="14">
    <source>
        <dbReference type="EMBL" id="KAF9452822.1"/>
    </source>
</evidence>
<comment type="subcellular location">
    <subcellularLocation>
        <location evidence="1 10">Mitochondrion inner membrane</location>
        <topology evidence="1 10">Single-pass membrane protein</topology>
    </subcellularLocation>
</comment>
<dbReference type="InterPro" id="IPR018850">
    <property type="entry name" value="Mt_escape_2_C"/>
</dbReference>
<keyword evidence="5 10" id="KW-0999">Mitochondrion inner membrane</keyword>
<evidence type="ECO:0000256" key="8">
    <source>
        <dbReference type="ARBA" id="ARBA00023136"/>
    </source>
</evidence>
<evidence type="ECO:0000256" key="2">
    <source>
        <dbReference type="ARBA" id="ARBA00010320"/>
    </source>
</evidence>
<comment type="similarity">
    <text evidence="2 10">Belongs to the YME2 family.</text>
</comment>
<dbReference type="GO" id="GO:0006397">
    <property type="term" value="P:mRNA processing"/>
    <property type="evidence" value="ECO:0007669"/>
    <property type="project" value="UniProtKB-UniRule"/>
</dbReference>
<feature type="coiled-coil region" evidence="11">
    <location>
        <begin position="812"/>
        <end position="881"/>
    </location>
</feature>
<dbReference type="EMBL" id="MU151067">
    <property type="protein sequence ID" value="KAF9452822.1"/>
    <property type="molecule type" value="Genomic_DNA"/>
</dbReference>
<evidence type="ECO:0000256" key="9">
    <source>
        <dbReference type="ARBA" id="ARBA00025276"/>
    </source>
</evidence>
<sequence>MAATRLVARSARRLCTTAARNNVTQPQQSLETSTNTPTAVAQGWLFIDSVFPIQLGRWDPRRSFGLLRSPTLLSDLQDRLNQLTTRNFRVLSIEPQTKDGGVFVKFSYIPAQDDTPESLEQALQDQINEDGSLPSWVGLYKSNVWLVKGTPWREDLSRFASPILKVTFEGPDIHEEKLYKLLRPYGHIHDLSAPVPVPAGTSRSATLSYTRPRSAVIARNVLHGLKVDDTVIRLNYQKPIQAHAVRDWMGSHPRIMLPLIVFLLGSLTYTIFDPIRSFMVQGKLDDWFDYQKYKLYQWLQRNALDHLTLDTSPTLLPPKHKQVALEESWKERKQAESSIKAYLTDTPNTVAFIHGPQGSGKTHMIKHVISETSRTALVIDCRQLLKATSDSQMIGDLATQTGYWPVFTFLNSMNSLIDIASVGITGQKTGLSSSLSDQIQQILNVVGGALHRVYVSRRQDTQKRVIKEENDRKAAEEVERRRAKIKDGTWHDGRLDCVSGNGIMCELGVGDEMWDSDDTVAGSVLEKGGEQGVADKQAEEETQKKRTEMDVEAIGALPIVIIRNFDSKAFGGTGLLASGATREDVLNVLANWAGSLVDNQLAHVIVISDNRENAKKLAQALPSKPLNSIALYDADATSSLAFVKQKLQDAGVNTSFTGDEVQCLQRLGGRASDLESLIHKVRNGQTVQGAVDDIITRAVSELRKSAFGDDTDDAKGRPWGREQAWKVVKILSTKSEVSYHDILIDFPFKGDDNALRGMENAELIAIGTHEGRPSTIRPGKPVYRWVFEKLVNDSVFRATQEIAFNEKQIISSETLIQKCEDELQRLKTLEDLESGWFRWLRGTRRGIRERERLLLRKLGEANRKVEELERMNKELKVVIKRGL</sequence>
<keyword evidence="6" id="KW-1133">Transmembrane helix</keyword>
<feature type="region of interest" description="Disordered" evidence="12">
    <location>
        <begin position="528"/>
        <end position="547"/>
    </location>
</feature>
<organism evidence="14 15">
    <name type="scientific">Macrolepiota fuliginosa MF-IS2</name>
    <dbReference type="NCBI Taxonomy" id="1400762"/>
    <lineage>
        <taxon>Eukaryota</taxon>
        <taxon>Fungi</taxon>
        <taxon>Dikarya</taxon>
        <taxon>Basidiomycota</taxon>
        <taxon>Agaricomycotina</taxon>
        <taxon>Agaricomycetes</taxon>
        <taxon>Agaricomycetidae</taxon>
        <taxon>Agaricales</taxon>
        <taxon>Agaricineae</taxon>
        <taxon>Agaricaceae</taxon>
        <taxon>Macrolepiota</taxon>
    </lineage>
</organism>
<dbReference type="SUPFAM" id="SSF54928">
    <property type="entry name" value="RNA-binding domain, RBD"/>
    <property type="match status" value="1"/>
</dbReference>
<evidence type="ECO:0000256" key="12">
    <source>
        <dbReference type="SAM" id="MobiDB-lite"/>
    </source>
</evidence>
<protein>
    <recommendedName>
        <fullName evidence="3 10">Mitochondrial escape protein 2</fullName>
    </recommendedName>
</protein>